<sequence>MKQIEFSLDYGTRVVAYLHDPLEGQAPSRAARPAVVIFPGGAYAFCSDREADPVAIPLFEKGYQVFVAFYPVLEEAANMQPLASAARTLMEIRAHAADWMVDSSKIAVCGFSAGGHLAASIATLWGNPKLQKMCGITGRQARPDAAILCYPVITAGPEGHRESIRNVSGAEEGDPRQAFWSLETQVTPETPPVFLWHTFDDETVPVENTLLFASALRKNGVPFECHIYPHGVHGMSVCTKEVNAEDPHVRSWVSLCLEWLEIQFGFAY</sequence>
<dbReference type="InterPro" id="IPR049492">
    <property type="entry name" value="BD-FAE-like_dom"/>
</dbReference>
<reference evidence="3" key="1">
    <citation type="submission" date="2020-08" db="EMBL/GenBank/DDBJ databases">
        <title>Genome public.</title>
        <authorList>
            <person name="Liu C."/>
            <person name="Sun Q."/>
        </authorList>
    </citation>
    <scope>NUCLEOTIDE SEQUENCE</scope>
    <source>
        <strain evidence="3">NSJ-40</strain>
    </source>
</reference>
<dbReference type="AlphaFoldDB" id="A0A926HRT3"/>
<dbReference type="EMBL" id="JACRSN010000012">
    <property type="protein sequence ID" value="MBC8534109.1"/>
    <property type="molecule type" value="Genomic_DNA"/>
</dbReference>
<gene>
    <name evidence="3" type="ORF">IAG03_08880</name>
</gene>
<keyword evidence="1 3" id="KW-0378">Hydrolase</keyword>
<dbReference type="Pfam" id="PF20434">
    <property type="entry name" value="BD-FAE"/>
    <property type="match status" value="1"/>
</dbReference>
<dbReference type="Gene3D" id="3.40.50.1820">
    <property type="entry name" value="alpha/beta hydrolase"/>
    <property type="match status" value="1"/>
</dbReference>
<evidence type="ECO:0000313" key="4">
    <source>
        <dbReference type="Proteomes" id="UP000651482"/>
    </source>
</evidence>
<dbReference type="GO" id="GO:0016787">
    <property type="term" value="F:hydrolase activity"/>
    <property type="evidence" value="ECO:0007669"/>
    <property type="project" value="UniProtKB-KW"/>
</dbReference>
<proteinExistence type="predicted"/>
<evidence type="ECO:0000259" key="2">
    <source>
        <dbReference type="Pfam" id="PF20434"/>
    </source>
</evidence>
<dbReference type="InterPro" id="IPR050300">
    <property type="entry name" value="GDXG_lipolytic_enzyme"/>
</dbReference>
<feature type="domain" description="BD-FAE-like" evidence="2">
    <location>
        <begin position="30"/>
        <end position="216"/>
    </location>
</feature>
<organism evidence="3 4">
    <name type="scientific">Yeguia hominis</name>
    <dbReference type="NCBI Taxonomy" id="2763662"/>
    <lineage>
        <taxon>Bacteria</taxon>
        <taxon>Bacillati</taxon>
        <taxon>Bacillota</taxon>
        <taxon>Clostridia</taxon>
        <taxon>Eubacteriales</taxon>
        <taxon>Yeguiaceae</taxon>
        <taxon>Yeguia</taxon>
    </lineage>
</organism>
<dbReference type="Proteomes" id="UP000651482">
    <property type="component" value="Unassembled WGS sequence"/>
</dbReference>
<dbReference type="PANTHER" id="PTHR48081:SF6">
    <property type="entry name" value="PEPTIDASE S9 PROLYL OLIGOPEPTIDASE CATALYTIC DOMAIN-CONTAINING PROTEIN"/>
    <property type="match status" value="1"/>
</dbReference>
<comment type="caution">
    <text evidence="3">The sequence shown here is derived from an EMBL/GenBank/DDBJ whole genome shotgun (WGS) entry which is preliminary data.</text>
</comment>
<protein>
    <submittedName>
        <fullName evidence="3">Alpha/beta hydrolase</fullName>
    </submittedName>
</protein>
<dbReference type="SUPFAM" id="SSF53474">
    <property type="entry name" value="alpha/beta-Hydrolases"/>
    <property type="match status" value="1"/>
</dbReference>
<accession>A0A926HRT3</accession>
<dbReference type="InterPro" id="IPR029058">
    <property type="entry name" value="AB_hydrolase_fold"/>
</dbReference>
<evidence type="ECO:0000256" key="1">
    <source>
        <dbReference type="ARBA" id="ARBA00022801"/>
    </source>
</evidence>
<keyword evidence="4" id="KW-1185">Reference proteome</keyword>
<evidence type="ECO:0000313" key="3">
    <source>
        <dbReference type="EMBL" id="MBC8534109.1"/>
    </source>
</evidence>
<dbReference type="RefSeq" id="WP_249319765.1">
    <property type="nucleotide sequence ID" value="NZ_JACRSN010000012.1"/>
</dbReference>
<dbReference type="PANTHER" id="PTHR48081">
    <property type="entry name" value="AB HYDROLASE SUPERFAMILY PROTEIN C4A8.06C"/>
    <property type="match status" value="1"/>
</dbReference>
<name>A0A926HRT3_9FIRM</name>